<dbReference type="Proteomes" id="UP000301475">
    <property type="component" value="Chromosome"/>
</dbReference>
<dbReference type="RefSeq" id="WP_138157243.1">
    <property type="nucleotide sequence ID" value="NZ_CP039381.1"/>
</dbReference>
<dbReference type="KEGG" id="ruj:E5Z56_07440"/>
<proteinExistence type="predicted"/>
<name>A0A4P8XYP8_9FIRM</name>
<dbReference type="EMBL" id="CP039381">
    <property type="protein sequence ID" value="QCT07200.1"/>
    <property type="molecule type" value="Genomic_DNA"/>
</dbReference>
<evidence type="ECO:0000313" key="2">
    <source>
        <dbReference type="Proteomes" id="UP000301475"/>
    </source>
</evidence>
<sequence>MSIVKEYEEKFISAYCRLEYEAWYQGYKDDVSKYLKENPLCDALDKFIESGTKNIIKVSGEPCKTTEDLYNFIQSILFFLEDNEDYTVTLALPYEKQQLADTMAYKITMNNINDIIVYDEMNDNKYVIQVTPYGYLSVFYINLYSDKTVDYVLSGTKDINITRGHLKIDDNLYNEVYEWAKKYVAENKTDGWVMGEFHTRDYKFEVSFNDEFFGIKSKYSYIPDYTFNKIEGNGALTKLLQLPELNALFKELKE</sequence>
<evidence type="ECO:0000313" key="1">
    <source>
        <dbReference type="EMBL" id="QCT07200.1"/>
    </source>
</evidence>
<reference evidence="1 2" key="1">
    <citation type="submission" date="2019-04" db="EMBL/GenBank/DDBJ databases">
        <authorList>
            <person name="Embree M."/>
            <person name="Gaffney J.R."/>
        </authorList>
    </citation>
    <scope>NUCLEOTIDE SEQUENCE [LARGE SCALE GENOMIC DNA]</scope>
    <source>
        <strain evidence="1 2">JE7A12</strain>
    </source>
</reference>
<accession>A0A4P8XYP8</accession>
<organism evidence="1 2">
    <name type="scientific">Ruminococcus bovis</name>
    <dbReference type="NCBI Taxonomy" id="2564099"/>
    <lineage>
        <taxon>Bacteria</taxon>
        <taxon>Bacillati</taxon>
        <taxon>Bacillota</taxon>
        <taxon>Clostridia</taxon>
        <taxon>Eubacteriales</taxon>
        <taxon>Oscillospiraceae</taxon>
        <taxon>Ruminococcus</taxon>
    </lineage>
</organism>
<protein>
    <submittedName>
        <fullName evidence="1">Uncharacterized protein</fullName>
    </submittedName>
</protein>
<gene>
    <name evidence="1" type="ORF">E5Z56_07440</name>
</gene>
<dbReference type="AlphaFoldDB" id="A0A4P8XYP8"/>
<keyword evidence="2" id="KW-1185">Reference proteome</keyword>